<dbReference type="Proteomes" id="UP001500443">
    <property type="component" value="Unassembled WGS sequence"/>
</dbReference>
<protein>
    <recommendedName>
        <fullName evidence="5">DUF748 domain-containing protein</fullName>
    </recommendedName>
</protein>
<organism evidence="3 4">
    <name type="scientific">Streptomyces synnematoformans</name>
    <dbReference type="NCBI Taxonomy" id="415721"/>
    <lineage>
        <taxon>Bacteria</taxon>
        <taxon>Bacillati</taxon>
        <taxon>Actinomycetota</taxon>
        <taxon>Actinomycetes</taxon>
        <taxon>Kitasatosporales</taxon>
        <taxon>Streptomycetaceae</taxon>
        <taxon>Streptomyces</taxon>
    </lineage>
</organism>
<evidence type="ECO:0000256" key="1">
    <source>
        <dbReference type="SAM" id="MobiDB-lite"/>
    </source>
</evidence>
<feature type="signal peptide" evidence="2">
    <location>
        <begin position="1"/>
        <end position="21"/>
    </location>
</feature>
<comment type="caution">
    <text evidence="3">The sequence shown here is derived from an EMBL/GenBank/DDBJ whole genome shotgun (WGS) entry which is preliminary data.</text>
</comment>
<keyword evidence="2" id="KW-0732">Signal</keyword>
<feature type="compositionally biased region" description="Gly residues" evidence="1">
    <location>
        <begin position="317"/>
        <end position="340"/>
    </location>
</feature>
<evidence type="ECO:0000313" key="4">
    <source>
        <dbReference type="Proteomes" id="UP001500443"/>
    </source>
</evidence>
<dbReference type="RefSeq" id="WP_344290756.1">
    <property type="nucleotide sequence ID" value="NZ_BAAAPF010000099.1"/>
</dbReference>
<feature type="compositionally biased region" description="Basic and acidic residues" evidence="1">
    <location>
        <begin position="56"/>
        <end position="77"/>
    </location>
</feature>
<name>A0ABN2YGD0_9ACTN</name>
<reference evidence="3 4" key="1">
    <citation type="journal article" date="2019" name="Int. J. Syst. Evol. Microbiol.">
        <title>The Global Catalogue of Microorganisms (GCM) 10K type strain sequencing project: providing services to taxonomists for standard genome sequencing and annotation.</title>
        <authorList>
            <consortium name="The Broad Institute Genomics Platform"/>
            <consortium name="The Broad Institute Genome Sequencing Center for Infectious Disease"/>
            <person name="Wu L."/>
            <person name="Ma J."/>
        </authorList>
    </citation>
    <scope>NUCLEOTIDE SEQUENCE [LARGE SCALE GENOMIC DNA]</scope>
    <source>
        <strain evidence="3 4">JCM 15481</strain>
    </source>
</reference>
<feature type="chain" id="PRO_5045509812" description="DUF748 domain-containing protein" evidence="2">
    <location>
        <begin position="22"/>
        <end position="340"/>
    </location>
</feature>
<feature type="region of interest" description="Disordered" evidence="1">
    <location>
        <begin position="316"/>
        <end position="340"/>
    </location>
</feature>
<sequence length="340" mass="33981">MNTAARAGLFAGALAVAFAGAYGVGSAVGPVNDDETAAPAHGHAAGDADQGAGEGTGEKAGRKRAAGEGHRGGHDEGAGPAAGGLQLSESGYTLDLATPRIDARSPAELRFAVRGADGEPVTSYEREHGKELHLIVASRDLGTYRHLHPVRAAGGTWSTPVELPEAGDYRVFADFVPTGGPGNGLTLGGDLAVAGDYRPAPPAGPERTATVDGYEVTLAGGLAPGSARDVEFTVTKDGEPVTDLQPYLGAYGHLVALRAGDLAYLHVHPRGEPGDGGTEPGPGVAFSATAPSTGSYRLFLDFKHDGRVHTAAFTVTAGGGDGAGGSESGPDGAGTGGHGH</sequence>
<dbReference type="EMBL" id="BAAAPF010000099">
    <property type="protein sequence ID" value="GAA2126782.1"/>
    <property type="molecule type" value="Genomic_DNA"/>
</dbReference>
<keyword evidence="4" id="KW-1185">Reference proteome</keyword>
<evidence type="ECO:0000256" key="2">
    <source>
        <dbReference type="SAM" id="SignalP"/>
    </source>
</evidence>
<evidence type="ECO:0008006" key="5">
    <source>
        <dbReference type="Google" id="ProtNLM"/>
    </source>
</evidence>
<accession>A0ABN2YGD0</accession>
<evidence type="ECO:0000313" key="3">
    <source>
        <dbReference type="EMBL" id="GAA2126782.1"/>
    </source>
</evidence>
<feature type="region of interest" description="Disordered" evidence="1">
    <location>
        <begin position="33"/>
        <end position="85"/>
    </location>
</feature>
<gene>
    <name evidence="3" type="ORF">GCM10009802_32950</name>
</gene>
<feature type="compositionally biased region" description="Low complexity" evidence="1">
    <location>
        <begin position="37"/>
        <end position="51"/>
    </location>
</feature>
<proteinExistence type="predicted"/>